<keyword evidence="5" id="KW-0677">Repeat</keyword>
<keyword evidence="7 10" id="KW-0472">Membrane</keyword>
<evidence type="ECO:0000259" key="12">
    <source>
        <dbReference type="PROSITE" id="PS50853"/>
    </source>
</evidence>
<dbReference type="Pfam" id="PF25552">
    <property type="entry name" value="LIFR_D4"/>
    <property type="match status" value="1"/>
</dbReference>
<keyword evidence="14" id="KW-1185">Reference proteome</keyword>
<dbReference type="InterPro" id="IPR036116">
    <property type="entry name" value="FN3_sf"/>
</dbReference>
<dbReference type="CDD" id="cd00063">
    <property type="entry name" value="FN3"/>
    <property type="match status" value="1"/>
</dbReference>
<name>A0A8T2PUB5_9TELE</name>
<dbReference type="InterPro" id="IPR040817">
    <property type="entry name" value="LIFR_D2"/>
</dbReference>
<dbReference type="EMBL" id="JAFBMS010000002">
    <property type="protein sequence ID" value="KAG9354950.1"/>
    <property type="molecule type" value="Genomic_DNA"/>
</dbReference>
<comment type="subcellular location">
    <subcellularLocation>
        <location evidence="1">Membrane</location>
        <topology evidence="1">Single-pass type I membrane protein</topology>
    </subcellularLocation>
</comment>
<feature type="transmembrane region" description="Helical" evidence="10">
    <location>
        <begin position="716"/>
        <end position="735"/>
    </location>
</feature>
<dbReference type="InterPro" id="IPR052672">
    <property type="entry name" value="Type1_Cytokine_Rcpt_Type2"/>
</dbReference>
<comment type="caution">
    <text evidence="13">The sequence shown here is derived from an EMBL/GenBank/DDBJ whole genome shotgun (WGS) entry which is preliminary data.</text>
</comment>
<evidence type="ECO:0000256" key="11">
    <source>
        <dbReference type="SAM" id="SignalP"/>
    </source>
</evidence>
<evidence type="ECO:0000256" key="2">
    <source>
        <dbReference type="ARBA" id="ARBA00008921"/>
    </source>
</evidence>
<dbReference type="PROSITE" id="PS50853">
    <property type="entry name" value="FN3"/>
    <property type="match status" value="1"/>
</dbReference>
<evidence type="ECO:0000256" key="6">
    <source>
        <dbReference type="ARBA" id="ARBA00022989"/>
    </source>
</evidence>
<dbReference type="Proteomes" id="UP000824540">
    <property type="component" value="Unassembled WGS sequence"/>
</dbReference>
<evidence type="ECO:0000256" key="4">
    <source>
        <dbReference type="ARBA" id="ARBA00022729"/>
    </source>
</evidence>
<feature type="signal peptide" evidence="11">
    <location>
        <begin position="1"/>
        <end position="23"/>
    </location>
</feature>
<evidence type="ECO:0000256" key="9">
    <source>
        <dbReference type="ARBA" id="ARBA00023180"/>
    </source>
</evidence>
<evidence type="ECO:0000256" key="5">
    <source>
        <dbReference type="ARBA" id="ARBA00022737"/>
    </source>
</evidence>
<keyword evidence="9" id="KW-0325">Glycoprotein</keyword>
<dbReference type="SUPFAM" id="SSF49265">
    <property type="entry name" value="Fibronectin type III"/>
    <property type="match status" value="3"/>
</dbReference>
<dbReference type="GO" id="GO:0005886">
    <property type="term" value="C:plasma membrane"/>
    <property type="evidence" value="ECO:0007669"/>
    <property type="project" value="UniProtKB-ARBA"/>
</dbReference>
<evidence type="ECO:0000256" key="3">
    <source>
        <dbReference type="ARBA" id="ARBA00022692"/>
    </source>
</evidence>
<dbReference type="OrthoDB" id="6382334at2759"/>
<dbReference type="PANTHER" id="PTHR48423">
    <property type="entry name" value="INTERLEUKIN-27 RECEPTOR SUBUNIT ALPHA"/>
    <property type="match status" value="1"/>
</dbReference>
<dbReference type="InterPro" id="IPR013783">
    <property type="entry name" value="Ig-like_fold"/>
</dbReference>
<evidence type="ECO:0000256" key="10">
    <source>
        <dbReference type="SAM" id="Phobius"/>
    </source>
</evidence>
<accession>A0A8T2PUB5</accession>
<dbReference type="InterPro" id="IPR003961">
    <property type="entry name" value="FN3_dom"/>
</dbReference>
<evidence type="ECO:0000313" key="14">
    <source>
        <dbReference type="Proteomes" id="UP000824540"/>
    </source>
</evidence>
<dbReference type="FunFam" id="2.60.40.10:FF:000657">
    <property type="entry name" value="Leukemia inhibitory factor receptor"/>
    <property type="match status" value="1"/>
</dbReference>
<keyword evidence="4 11" id="KW-0732">Signal</keyword>
<keyword evidence="8" id="KW-0675">Receptor</keyword>
<keyword evidence="6 10" id="KW-1133">Transmembrane helix</keyword>
<gene>
    <name evidence="13" type="ORF">JZ751_001663</name>
</gene>
<reference evidence="13" key="1">
    <citation type="thesis" date="2021" institute="BYU ScholarsArchive" country="Provo, UT, USA">
        <title>Applications of and Algorithms for Genome Assembly and Genomic Analyses with an Emphasis on Marine Teleosts.</title>
        <authorList>
            <person name="Pickett B.D."/>
        </authorList>
    </citation>
    <scope>NUCLEOTIDE SEQUENCE</scope>
    <source>
        <strain evidence="13">HI-2016</strain>
    </source>
</reference>
<dbReference type="Gene3D" id="2.60.40.10">
    <property type="entry name" value="Immunoglobulins"/>
    <property type="match status" value="4"/>
</dbReference>
<protein>
    <recommendedName>
        <fullName evidence="12">Fibronectin type-III domain-containing protein</fullName>
    </recommendedName>
</protein>
<feature type="non-terminal residue" evidence="13">
    <location>
        <position position="1"/>
    </location>
</feature>
<evidence type="ECO:0000256" key="1">
    <source>
        <dbReference type="ARBA" id="ARBA00004479"/>
    </source>
</evidence>
<dbReference type="Pfam" id="PF17971">
    <property type="entry name" value="LIFR_D2"/>
    <property type="match status" value="1"/>
</dbReference>
<proteinExistence type="inferred from homology"/>
<evidence type="ECO:0000256" key="7">
    <source>
        <dbReference type="ARBA" id="ARBA00023136"/>
    </source>
</evidence>
<sequence length="946" mass="106285">MLTRMSWNVHVLLLVVCLGYENGGCFEQGKPPNITELNPNTREQSLVVKWRGSDGYEESNLTFEIHVGRTEHFHIVQKTNVTRIPSPDDTLLSWKWASELPLQCIDHSIRIRRVFNDSFASGWSPWKTNFGEQEADDQTKMFPYQQVLKEGSSAYFCCIPRKGTNITSMIFSSTSPSMIDISDRVKAFVVENLNATPRFGVRFGCRDSKGDDHLCLNYVTFPPQRPQNLSCQTHDLRTVNCSWNPGRPSNLRKSYKRNYTMFIQNSNTPVSCRDHLSSCSFKAIPGQQVYRITVKVANNLGVVTESIIFNVTERVFPVPTQLEVKPGETHADLSWTVAGNLSGLGLLCQIGINPSDAVMDVQLQGQLDGWYGSRVQGLDPCKHYTATVRCSLAGKGWRWGPWADFSFYTIPCVELDIWGQVKQHIQGRNVTVMWRTHCNGRSPNVSIQEYKIQWEQVDQQGVVWVRGSREMEAELSIGFNASNISVTAICPCGPSVPSSITIHQAENREHLLKIRRVKGSVREGFQLSWAMFPFVTCGYVVEWCGCGTVPACNLQWKKVPKEFTLVHLPAGDFREGFRYTFSIYGCVPDGHKLLEVQTGYTEEQKPTKSPQLLDTLRTTPSSVILEWTFNEEDPTHTGFITGYLVNVQKKAQGSDPHSYHTSSYNLSMDDPCKKTLTVSDLHEDREYTFYVGARTVAGVGPLSSCTVRTPPNYSHVMVKVLIPILLVLGLGFLLWPHRRRVMGDVLEAVKDPVAKKIKALELDSSLYETSEKIKALKVEECSCCEIEVLEVRLMPELKLLLDSESCGSKHGDCWSQDLTFPKQDPENERMMNLNNPMYCLVKHTGSYTNLCETFIQEGHTEVSDNPNTGTPVCIATAPDTKGKITTAPNTKSNITIAPKTKWYINTTFNSRGNITTAPDTKEYITTAPDTKEYIATAPAIKGYIAT</sequence>
<comment type="similarity">
    <text evidence="2">Belongs to the type I cytokine receptor family. Type 2 subfamily.</text>
</comment>
<organism evidence="13 14">
    <name type="scientific">Albula glossodonta</name>
    <name type="common">roundjaw bonefish</name>
    <dbReference type="NCBI Taxonomy" id="121402"/>
    <lineage>
        <taxon>Eukaryota</taxon>
        <taxon>Metazoa</taxon>
        <taxon>Chordata</taxon>
        <taxon>Craniata</taxon>
        <taxon>Vertebrata</taxon>
        <taxon>Euteleostomi</taxon>
        <taxon>Actinopterygii</taxon>
        <taxon>Neopterygii</taxon>
        <taxon>Teleostei</taxon>
        <taxon>Albuliformes</taxon>
        <taxon>Albulidae</taxon>
        <taxon>Albula</taxon>
    </lineage>
</organism>
<feature type="chain" id="PRO_5035773318" description="Fibronectin type-III domain-containing protein" evidence="11">
    <location>
        <begin position="24"/>
        <end position="946"/>
    </location>
</feature>
<dbReference type="PANTHER" id="PTHR48423:SF1">
    <property type="entry name" value="INTERLEUKIN-27 RECEPTOR SUBUNIT ALPHA"/>
    <property type="match status" value="1"/>
</dbReference>
<dbReference type="FunFam" id="2.60.40.10:FF:000607">
    <property type="entry name" value="Leukemia inhibitory factor receptor"/>
    <property type="match status" value="1"/>
</dbReference>
<dbReference type="AlphaFoldDB" id="A0A8T2PUB5"/>
<feature type="domain" description="Fibronectin type-III" evidence="12">
    <location>
        <begin position="609"/>
        <end position="713"/>
    </location>
</feature>
<evidence type="ECO:0000256" key="8">
    <source>
        <dbReference type="ARBA" id="ARBA00023170"/>
    </source>
</evidence>
<dbReference type="SMART" id="SM00060">
    <property type="entry name" value="FN3"/>
    <property type="match status" value="3"/>
</dbReference>
<dbReference type="Pfam" id="PF00041">
    <property type="entry name" value="fn3"/>
    <property type="match status" value="1"/>
</dbReference>
<keyword evidence="3 10" id="KW-0812">Transmembrane</keyword>
<evidence type="ECO:0000313" key="13">
    <source>
        <dbReference type="EMBL" id="KAG9354950.1"/>
    </source>
</evidence>